<name>A0A8S0SUS1_OLEEU</name>
<organism evidence="2 3">
    <name type="scientific">Olea europaea subsp. europaea</name>
    <dbReference type="NCBI Taxonomy" id="158383"/>
    <lineage>
        <taxon>Eukaryota</taxon>
        <taxon>Viridiplantae</taxon>
        <taxon>Streptophyta</taxon>
        <taxon>Embryophyta</taxon>
        <taxon>Tracheophyta</taxon>
        <taxon>Spermatophyta</taxon>
        <taxon>Magnoliopsida</taxon>
        <taxon>eudicotyledons</taxon>
        <taxon>Gunneridae</taxon>
        <taxon>Pentapetalae</taxon>
        <taxon>asterids</taxon>
        <taxon>lamiids</taxon>
        <taxon>Lamiales</taxon>
        <taxon>Oleaceae</taxon>
        <taxon>Oleeae</taxon>
        <taxon>Olea</taxon>
    </lineage>
</organism>
<dbReference type="AlphaFoldDB" id="A0A8S0SUS1"/>
<reference evidence="2 3" key="1">
    <citation type="submission" date="2019-12" db="EMBL/GenBank/DDBJ databases">
        <authorList>
            <person name="Alioto T."/>
            <person name="Alioto T."/>
            <person name="Gomez Garrido J."/>
        </authorList>
    </citation>
    <scope>NUCLEOTIDE SEQUENCE [LARGE SCALE GENOMIC DNA]</scope>
</reference>
<comment type="caution">
    <text evidence="2">The sequence shown here is derived from an EMBL/GenBank/DDBJ whole genome shotgun (WGS) entry which is preliminary data.</text>
</comment>
<evidence type="ECO:0000313" key="2">
    <source>
        <dbReference type="EMBL" id="CAA2995312.1"/>
    </source>
</evidence>
<feature type="region of interest" description="Disordered" evidence="1">
    <location>
        <begin position="1"/>
        <end position="20"/>
    </location>
</feature>
<evidence type="ECO:0000256" key="1">
    <source>
        <dbReference type="SAM" id="MobiDB-lite"/>
    </source>
</evidence>
<accession>A0A8S0SUS1</accession>
<dbReference type="Gramene" id="OE9A079433T1">
    <property type="protein sequence ID" value="OE9A079433C1"/>
    <property type="gene ID" value="OE9A079433"/>
</dbReference>
<dbReference type="EMBL" id="CACTIH010005496">
    <property type="protein sequence ID" value="CAA2995312.1"/>
    <property type="molecule type" value="Genomic_DNA"/>
</dbReference>
<keyword evidence="3" id="KW-1185">Reference proteome</keyword>
<gene>
    <name evidence="2" type="ORF">OLEA9_A079433</name>
</gene>
<evidence type="ECO:0000313" key="3">
    <source>
        <dbReference type="Proteomes" id="UP000594638"/>
    </source>
</evidence>
<protein>
    <submittedName>
        <fullName evidence="2">Uncharacterized protein</fullName>
    </submittedName>
</protein>
<proteinExistence type="predicted"/>
<dbReference type="Proteomes" id="UP000594638">
    <property type="component" value="Unassembled WGS sequence"/>
</dbReference>
<sequence>MSTPPPMLPPSSHYNISTSNPQPIPIPNLAIPLPVGTTPSGVLTDHLEISNLWVEGLFCGQKGVCCGFEMEISWYDRGGEDGMAPKVGSTLGRCDRVIW</sequence>